<evidence type="ECO:0000256" key="6">
    <source>
        <dbReference type="ARBA" id="ARBA00022723"/>
    </source>
</evidence>
<evidence type="ECO:0000256" key="19">
    <source>
        <dbReference type="ARBA" id="ARBA00048457"/>
    </source>
</evidence>
<feature type="domain" description="Cytochrome b561" evidence="21">
    <location>
        <begin position="20"/>
        <end position="222"/>
    </location>
</feature>
<dbReference type="PROSITE" id="PS50939">
    <property type="entry name" value="CYTOCHROME_B561"/>
    <property type="match status" value="1"/>
</dbReference>
<evidence type="ECO:0000259" key="21">
    <source>
        <dbReference type="PROSITE" id="PS50939"/>
    </source>
</evidence>
<dbReference type="Proteomes" id="UP001221898">
    <property type="component" value="Unassembled WGS sequence"/>
</dbReference>
<comment type="caution">
    <text evidence="22">The sequence shown here is derived from an EMBL/GenBank/DDBJ whole genome shotgun (WGS) entry which is preliminary data.</text>
</comment>
<comment type="function">
    <text evidence="17">Transmembrane reductase that uses ascorbate as an electron donor in the cytoplasm and transfers electrons across membranes to reduce monodehydro-L-ascorbate radical in the lumen of secretory vesicles. It is therefore involved the regeneration and homeostasis within secretory vesicles of ascorbate which in turn provides reducing equivalents needed to support the activity of intravesicular enzymes.</text>
</comment>
<evidence type="ECO:0000256" key="11">
    <source>
        <dbReference type="ARBA" id="ARBA00023136"/>
    </source>
</evidence>
<protein>
    <recommendedName>
        <fullName evidence="14">Transmembrane ascorbate-dependent reductase CYB561</fullName>
    </recommendedName>
    <alternativeName>
        <fullName evidence="15">Cytochrome b-561</fullName>
    </alternativeName>
    <alternativeName>
        <fullName evidence="16">Cytochrome b561</fullName>
    </alternativeName>
</protein>
<feature type="transmembrane region" description="Helical" evidence="20">
    <location>
        <begin position="92"/>
        <end position="110"/>
    </location>
</feature>
<keyword evidence="10" id="KW-0408">Iron</keyword>
<dbReference type="PANTHER" id="PTHR10106">
    <property type="entry name" value="CYTOCHROME B561-RELATED"/>
    <property type="match status" value="1"/>
</dbReference>
<proteinExistence type="predicted"/>
<sequence>MTDRVLGPWCPGGLALSVGGSQVLGLSCVIITGVWMEHYRGGFAWDGSSLEFNMHPLCMVLGLVFLYGDAILASRVFRNEGKSTIKVLHTTLHLGALVISVVGLVAVFSFHAGAKMADMYSLHSWCGILTLLLYCVQWLMGLGFHLFPGASARLRSRYLPLHDFFGLAVLGLAVASCLLGISEKLLFDIAPTYPNFAPEGILANALGLLLVGFGVLVGYTVTQEDFRRPLNPEEEALSVHFKTLTGEESVTAPDRPFQNPLFLAAH</sequence>
<evidence type="ECO:0000256" key="7">
    <source>
        <dbReference type="ARBA" id="ARBA00022967"/>
    </source>
</evidence>
<feature type="transmembrane region" description="Helical" evidence="20">
    <location>
        <begin position="54"/>
        <end position="72"/>
    </location>
</feature>
<keyword evidence="4" id="KW-0349">Heme</keyword>
<dbReference type="GO" id="GO:0046872">
    <property type="term" value="F:metal ion binding"/>
    <property type="evidence" value="ECO:0007669"/>
    <property type="project" value="UniProtKB-KW"/>
</dbReference>
<evidence type="ECO:0000313" key="23">
    <source>
        <dbReference type="Proteomes" id="UP001221898"/>
    </source>
</evidence>
<dbReference type="InterPro" id="IPR043205">
    <property type="entry name" value="CYB561/CYBRD1-like"/>
</dbReference>
<dbReference type="InterPro" id="IPR006593">
    <property type="entry name" value="Cyt_b561/ferric_Rdtase_TM"/>
</dbReference>
<keyword evidence="11 20" id="KW-0472">Membrane</keyword>
<feature type="transmembrane region" description="Helical" evidence="20">
    <location>
        <begin position="12"/>
        <end position="34"/>
    </location>
</feature>
<evidence type="ECO:0000256" key="4">
    <source>
        <dbReference type="ARBA" id="ARBA00022617"/>
    </source>
</evidence>
<evidence type="ECO:0000256" key="12">
    <source>
        <dbReference type="ARBA" id="ARBA00023329"/>
    </source>
</evidence>
<evidence type="ECO:0000256" key="1">
    <source>
        <dbReference type="ARBA" id="ARBA00001970"/>
    </source>
</evidence>
<evidence type="ECO:0000256" key="13">
    <source>
        <dbReference type="ARBA" id="ARBA00024185"/>
    </source>
</evidence>
<dbReference type="GO" id="GO:0005765">
    <property type="term" value="C:lysosomal membrane"/>
    <property type="evidence" value="ECO:0007669"/>
    <property type="project" value="TreeGrafter"/>
</dbReference>
<evidence type="ECO:0000256" key="17">
    <source>
        <dbReference type="ARBA" id="ARBA00045973"/>
    </source>
</evidence>
<evidence type="ECO:0000256" key="15">
    <source>
        <dbReference type="ARBA" id="ARBA00030896"/>
    </source>
</evidence>
<evidence type="ECO:0000256" key="5">
    <source>
        <dbReference type="ARBA" id="ARBA00022692"/>
    </source>
</evidence>
<dbReference type="EMBL" id="JAINUG010000054">
    <property type="protein sequence ID" value="KAJ8404346.1"/>
    <property type="molecule type" value="Genomic_DNA"/>
</dbReference>
<dbReference type="AlphaFoldDB" id="A0AAD7SMR3"/>
<reference evidence="22" key="1">
    <citation type="journal article" date="2023" name="Science">
        <title>Genome structures resolve the early diversification of teleost fishes.</title>
        <authorList>
            <person name="Parey E."/>
            <person name="Louis A."/>
            <person name="Montfort J."/>
            <person name="Bouchez O."/>
            <person name="Roques C."/>
            <person name="Iampietro C."/>
            <person name="Lluch J."/>
            <person name="Castinel A."/>
            <person name="Donnadieu C."/>
            <person name="Desvignes T."/>
            <person name="Floi Bucao C."/>
            <person name="Jouanno E."/>
            <person name="Wen M."/>
            <person name="Mejri S."/>
            <person name="Dirks R."/>
            <person name="Jansen H."/>
            <person name="Henkel C."/>
            <person name="Chen W.J."/>
            <person name="Zahm M."/>
            <person name="Cabau C."/>
            <person name="Klopp C."/>
            <person name="Thompson A.W."/>
            <person name="Robinson-Rechavi M."/>
            <person name="Braasch I."/>
            <person name="Lecointre G."/>
            <person name="Bobe J."/>
            <person name="Postlethwait J.H."/>
            <person name="Berthelot C."/>
            <person name="Roest Crollius H."/>
            <person name="Guiguen Y."/>
        </authorList>
    </citation>
    <scope>NUCLEOTIDE SEQUENCE</scope>
    <source>
        <strain evidence="22">NC1722</strain>
    </source>
</reference>
<comment type="catalytic activity">
    <reaction evidence="19">
        <text>Fe(3+)(out) + L-ascorbate(in) = monodehydro-L-ascorbate radical(in) + Fe(2+)(out) + H(+)</text>
        <dbReference type="Rhea" id="RHEA:30403"/>
        <dbReference type="ChEBI" id="CHEBI:15378"/>
        <dbReference type="ChEBI" id="CHEBI:29033"/>
        <dbReference type="ChEBI" id="CHEBI:29034"/>
        <dbReference type="ChEBI" id="CHEBI:38290"/>
        <dbReference type="ChEBI" id="CHEBI:59513"/>
        <dbReference type="EC" id="7.2.1.3"/>
    </reaction>
    <physiologicalReaction direction="left-to-right" evidence="19">
        <dbReference type="Rhea" id="RHEA:30404"/>
    </physiologicalReaction>
</comment>
<gene>
    <name evidence="22" type="ORF">AAFF_G00341190</name>
</gene>
<keyword evidence="6" id="KW-0479">Metal-binding</keyword>
<organism evidence="22 23">
    <name type="scientific">Aldrovandia affinis</name>
    <dbReference type="NCBI Taxonomy" id="143900"/>
    <lineage>
        <taxon>Eukaryota</taxon>
        <taxon>Metazoa</taxon>
        <taxon>Chordata</taxon>
        <taxon>Craniata</taxon>
        <taxon>Vertebrata</taxon>
        <taxon>Euteleostomi</taxon>
        <taxon>Actinopterygii</taxon>
        <taxon>Neopterygii</taxon>
        <taxon>Teleostei</taxon>
        <taxon>Notacanthiformes</taxon>
        <taxon>Halosauridae</taxon>
        <taxon>Aldrovandia</taxon>
    </lineage>
</organism>
<comment type="subunit">
    <text evidence="2">Homodimer.</text>
</comment>
<dbReference type="GO" id="GO:0140571">
    <property type="term" value="F:transmembrane ascorbate ferrireductase activity"/>
    <property type="evidence" value="ECO:0007669"/>
    <property type="project" value="UniProtKB-EC"/>
</dbReference>
<evidence type="ECO:0000256" key="20">
    <source>
        <dbReference type="SAM" id="Phobius"/>
    </source>
</evidence>
<keyword evidence="5 20" id="KW-0812">Transmembrane</keyword>
<evidence type="ECO:0000256" key="16">
    <source>
        <dbReference type="ARBA" id="ARBA00032709"/>
    </source>
</evidence>
<dbReference type="PANTHER" id="PTHR10106:SF14">
    <property type="entry name" value="TRANSMEMBRANE ASCORBATE-DEPENDENT REDUCTASE CYB561"/>
    <property type="match status" value="1"/>
</dbReference>
<comment type="cofactor">
    <cofactor evidence="1">
        <name>heme b</name>
        <dbReference type="ChEBI" id="CHEBI:60344"/>
    </cofactor>
</comment>
<evidence type="ECO:0000313" key="22">
    <source>
        <dbReference type="EMBL" id="KAJ8404346.1"/>
    </source>
</evidence>
<keyword evidence="7" id="KW-1278">Translocase</keyword>
<name>A0AAD7SMR3_9TELE</name>
<comment type="subcellular location">
    <subcellularLocation>
        <location evidence="13">Cytoplasmic vesicle</location>
        <location evidence="13">Secretory vesicle</location>
        <location evidence="13">Chromaffin granule membrane</location>
        <topology evidence="13">Multi-pass membrane protein</topology>
    </subcellularLocation>
</comment>
<keyword evidence="3" id="KW-0813">Transport</keyword>
<dbReference type="Gene3D" id="1.20.120.1770">
    <property type="match status" value="1"/>
</dbReference>
<dbReference type="PROSITE" id="PS51257">
    <property type="entry name" value="PROKAR_LIPOPROTEIN"/>
    <property type="match status" value="1"/>
</dbReference>
<dbReference type="Pfam" id="PF03188">
    <property type="entry name" value="Cytochrom_B561"/>
    <property type="match status" value="1"/>
</dbReference>
<dbReference type="FunFam" id="1.20.120.1770:FF:000001">
    <property type="entry name" value="Cytochrome b reductase 1"/>
    <property type="match status" value="1"/>
</dbReference>
<dbReference type="SMART" id="SM00665">
    <property type="entry name" value="B561"/>
    <property type="match status" value="1"/>
</dbReference>
<accession>A0AAD7SMR3</accession>
<feature type="transmembrane region" description="Helical" evidence="20">
    <location>
        <begin position="201"/>
        <end position="221"/>
    </location>
</feature>
<keyword evidence="8" id="KW-0249">Electron transport</keyword>
<evidence type="ECO:0000256" key="2">
    <source>
        <dbReference type="ARBA" id="ARBA00011738"/>
    </source>
</evidence>
<feature type="transmembrane region" description="Helical" evidence="20">
    <location>
        <begin position="122"/>
        <end position="147"/>
    </location>
</feature>
<evidence type="ECO:0000256" key="8">
    <source>
        <dbReference type="ARBA" id="ARBA00022982"/>
    </source>
</evidence>
<keyword evidence="12" id="KW-0968">Cytoplasmic vesicle</keyword>
<evidence type="ECO:0000256" key="9">
    <source>
        <dbReference type="ARBA" id="ARBA00022989"/>
    </source>
</evidence>
<dbReference type="GO" id="GO:0042584">
    <property type="term" value="C:chromaffin granule membrane"/>
    <property type="evidence" value="ECO:0007669"/>
    <property type="project" value="UniProtKB-SubCell"/>
</dbReference>
<keyword evidence="23" id="KW-1185">Reference proteome</keyword>
<feature type="transmembrane region" description="Helical" evidence="20">
    <location>
        <begin position="159"/>
        <end position="181"/>
    </location>
</feature>
<keyword evidence="9 20" id="KW-1133">Transmembrane helix</keyword>
<evidence type="ECO:0000256" key="3">
    <source>
        <dbReference type="ARBA" id="ARBA00022448"/>
    </source>
</evidence>
<comment type="catalytic activity">
    <reaction evidence="18">
        <text>monodehydro-L-ascorbate radical(out) + L-ascorbate(in) = monodehydro-L-ascorbate radical(in) + L-ascorbate(out)</text>
        <dbReference type="Rhea" id="RHEA:66524"/>
        <dbReference type="ChEBI" id="CHEBI:38290"/>
        <dbReference type="ChEBI" id="CHEBI:59513"/>
    </reaction>
    <physiologicalReaction direction="left-to-right" evidence="18">
        <dbReference type="Rhea" id="RHEA:66525"/>
    </physiologicalReaction>
</comment>
<evidence type="ECO:0000256" key="10">
    <source>
        <dbReference type="ARBA" id="ARBA00023004"/>
    </source>
</evidence>
<evidence type="ECO:0000256" key="18">
    <source>
        <dbReference type="ARBA" id="ARBA00047447"/>
    </source>
</evidence>
<evidence type="ECO:0000256" key="14">
    <source>
        <dbReference type="ARBA" id="ARBA00024231"/>
    </source>
</evidence>